<name>A0A7Y0F0B9_9BIFI</name>
<feature type="domain" description="ABC3 transporter permease C-terminal" evidence="8">
    <location>
        <begin position="286"/>
        <end position="401"/>
    </location>
</feature>
<feature type="transmembrane region" description="Helical" evidence="7">
    <location>
        <begin position="327"/>
        <end position="360"/>
    </location>
</feature>
<dbReference type="AlphaFoldDB" id="A0A7Y0F0B9"/>
<feature type="transmembrane region" description="Helical" evidence="7">
    <location>
        <begin position="283"/>
        <end position="307"/>
    </location>
</feature>
<accession>A0A7Y0F0B9</accession>
<dbReference type="PANTHER" id="PTHR30572:SF4">
    <property type="entry name" value="ABC TRANSPORTER PERMEASE YTRF"/>
    <property type="match status" value="1"/>
</dbReference>
<dbReference type="EMBL" id="JAAIIH010000001">
    <property type="protein sequence ID" value="NMM99478.1"/>
    <property type="molecule type" value="Genomic_DNA"/>
</dbReference>
<dbReference type="InterPro" id="IPR025857">
    <property type="entry name" value="MacB_PCD"/>
</dbReference>
<dbReference type="PANTHER" id="PTHR30572">
    <property type="entry name" value="MEMBRANE COMPONENT OF TRANSPORTER-RELATED"/>
    <property type="match status" value="1"/>
</dbReference>
<feature type="domain" description="ABC3 transporter permease C-terminal" evidence="8">
    <location>
        <begin position="776"/>
        <end position="894"/>
    </location>
</feature>
<comment type="caution">
    <text evidence="10">The sequence shown here is derived from an EMBL/GenBank/DDBJ whole genome shotgun (WGS) entry which is preliminary data.</text>
</comment>
<organism evidence="10 11">
    <name type="scientific">Bifidobacterium moraviense</name>
    <dbReference type="NCBI Taxonomy" id="2675323"/>
    <lineage>
        <taxon>Bacteria</taxon>
        <taxon>Bacillati</taxon>
        <taxon>Actinomycetota</taxon>
        <taxon>Actinomycetes</taxon>
        <taxon>Bifidobacteriales</taxon>
        <taxon>Bifidobacteriaceae</taxon>
        <taxon>Bifidobacterium</taxon>
    </lineage>
</organism>
<dbReference type="Proteomes" id="UP000588277">
    <property type="component" value="Unassembled WGS sequence"/>
</dbReference>
<keyword evidence="11" id="KW-1185">Reference proteome</keyword>
<evidence type="ECO:0000256" key="6">
    <source>
        <dbReference type="ARBA" id="ARBA00038076"/>
    </source>
</evidence>
<gene>
    <name evidence="10" type="ORF">G1C96_0055</name>
</gene>
<dbReference type="RefSeq" id="WP_169274665.1">
    <property type="nucleotide sequence ID" value="NZ_JAAIIH010000001.1"/>
</dbReference>
<evidence type="ECO:0000256" key="4">
    <source>
        <dbReference type="ARBA" id="ARBA00022989"/>
    </source>
</evidence>
<feature type="transmembrane region" description="Helical" evidence="7">
    <location>
        <begin position="821"/>
        <end position="846"/>
    </location>
</feature>
<dbReference type="GO" id="GO:0005886">
    <property type="term" value="C:plasma membrane"/>
    <property type="evidence" value="ECO:0007669"/>
    <property type="project" value="UniProtKB-SubCell"/>
</dbReference>
<dbReference type="Pfam" id="PF12704">
    <property type="entry name" value="MacB_PCD"/>
    <property type="match status" value="1"/>
</dbReference>
<evidence type="ECO:0000259" key="8">
    <source>
        <dbReference type="Pfam" id="PF02687"/>
    </source>
</evidence>
<dbReference type="Pfam" id="PF02687">
    <property type="entry name" value="FtsX"/>
    <property type="match status" value="2"/>
</dbReference>
<feature type="transmembrane region" description="Helical" evidence="7">
    <location>
        <begin position="464"/>
        <end position="484"/>
    </location>
</feature>
<dbReference type="InterPro" id="IPR050250">
    <property type="entry name" value="Macrolide_Exporter_MacB"/>
</dbReference>
<sequence length="901" mass="93801">MWQITLKLMRNSVRMLIPAAIAIVIGTAFIASTFLFGNSLDASFRQMASASFGGANYVAAYSSSSDSSNAGDDDPAAHTGSTLDGFGLDAIRAVDGVAGVRPDLSASVSLANGERKSITVVTPMTQPANLMIQRLTEGAWPADDGQIALSKTIADRLGKRIGDTVDVTPRDVSPAPGRDKETLHLVISGFADDDYNMYYGGSGVVSESTFAKLMVGYPALGDANVNAVYLGIAPPAGSSEQAVADQVGALLPRNYKILTKTQYENEALESMSAADGTSAITQFLLTFGVLAMFVAALVIANTFQVMVAQRRRTLALLRTIGAKKRQLYASVLIEAGMLGLVSALLGVALAVGLVGALAAMRVDMGGVRFFMIPAWPVFVVPVAFGAAMTILASLSSAHAATSVTPLEALQPLEISQEKRSGRARLAISLAMMIAGVAAAAFIVWQTWRFLHGQSSMLDKQFSTVLVSAIAASILFFIGLLLSAVRWMPALLRGVGALVSHCGPSATIASANIQRNRRHVAATGAALLIGVSLVSCLATGAACAKLSLAKAIDMRYSVDMQIASGYGSDAAVDQAMLDRVKAVNGIEDAKLVRVLTAAYSATGEPKADGDRAMSLFGISAADAKAVMNADYAADAISDGTIVLPEKHLNASMGIADGKGLAVLPVAYASDGSSSAAASATTLTAAISDFRRVGADYQLFGLVSPATFDALTATLPSGSQAGARYQIWAKVSRDAVPMDLLNAVQDATGDPNVSVSGAFAERATWDQNVDMVLMIMVALLAVAVVIALIGVANTLSLSVIERTRESATLRAIGMTRGQLRRSLAVEALLISLVSGVTGVVVGDLIAWLGSYVMFSQFEQVRLTVDWRMTGIILAVAAASALLASVFPARRAVRTPPVEALAEA</sequence>
<reference evidence="10 11" key="1">
    <citation type="submission" date="2020-02" db="EMBL/GenBank/DDBJ databases">
        <title>Characterization of phylogenetic diversity of novel bifidobacterial species isolated in Czech ZOOs.</title>
        <authorList>
            <person name="Lugli G.A."/>
            <person name="Vera N.B."/>
            <person name="Ventura M."/>
        </authorList>
    </citation>
    <scope>NUCLEOTIDE SEQUENCE [LARGE SCALE GENOMIC DNA]</scope>
    <source>
        <strain evidence="10 11">DSM 109958</strain>
    </source>
</reference>
<feature type="domain" description="MacB-like periplasmic core" evidence="9">
    <location>
        <begin position="20"/>
        <end position="196"/>
    </location>
</feature>
<comment type="subcellular location">
    <subcellularLocation>
        <location evidence="1">Cell membrane</location>
        <topology evidence="1">Multi-pass membrane protein</topology>
    </subcellularLocation>
</comment>
<dbReference type="GO" id="GO:0022857">
    <property type="term" value="F:transmembrane transporter activity"/>
    <property type="evidence" value="ECO:0007669"/>
    <property type="project" value="TreeGrafter"/>
</dbReference>
<feature type="transmembrane region" description="Helical" evidence="7">
    <location>
        <begin position="866"/>
        <end position="884"/>
    </location>
</feature>
<evidence type="ECO:0000256" key="3">
    <source>
        <dbReference type="ARBA" id="ARBA00022692"/>
    </source>
</evidence>
<comment type="similarity">
    <text evidence="6">Belongs to the ABC-4 integral membrane protein family.</text>
</comment>
<evidence type="ECO:0000256" key="2">
    <source>
        <dbReference type="ARBA" id="ARBA00022475"/>
    </source>
</evidence>
<feature type="transmembrane region" description="Helical" evidence="7">
    <location>
        <begin position="372"/>
        <end position="394"/>
    </location>
</feature>
<evidence type="ECO:0000313" key="10">
    <source>
        <dbReference type="EMBL" id="NMM99478.1"/>
    </source>
</evidence>
<evidence type="ECO:0000259" key="9">
    <source>
        <dbReference type="Pfam" id="PF12704"/>
    </source>
</evidence>
<feature type="transmembrane region" description="Helical" evidence="7">
    <location>
        <begin position="425"/>
        <end position="444"/>
    </location>
</feature>
<keyword evidence="3 7" id="KW-0812">Transmembrane</keyword>
<keyword evidence="4 7" id="KW-1133">Transmembrane helix</keyword>
<dbReference type="InterPro" id="IPR003838">
    <property type="entry name" value="ABC3_permease_C"/>
</dbReference>
<feature type="transmembrane region" description="Helical" evidence="7">
    <location>
        <begin position="519"/>
        <end position="541"/>
    </location>
</feature>
<evidence type="ECO:0000256" key="5">
    <source>
        <dbReference type="ARBA" id="ARBA00023136"/>
    </source>
</evidence>
<evidence type="ECO:0000256" key="1">
    <source>
        <dbReference type="ARBA" id="ARBA00004651"/>
    </source>
</evidence>
<protein>
    <submittedName>
        <fullName evidence="10">FtsX-like permease family</fullName>
    </submittedName>
</protein>
<feature type="transmembrane region" description="Helical" evidence="7">
    <location>
        <begin position="769"/>
        <end position="798"/>
    </location>
</feature>
<keyword evidence="5 7" id="KW-0472">Membrane</keyword>
<evidence type="ECO:0000256" key="7">
    <source>
        <dbReference type="SAM" id="Phobius"/>
    </source>
</evidence>
<keyword evidence="2" id="KW-1003">Cell membrane</keyword>
<feature type="transmembrane region" description="Helical" evidence="7">
    <location>
        <begin position="12"/>
        <end position="36"/>
    </location>
</feature>
<evidence type="ECO:0000313" key="11">
    <source>
        <dbReference type="Proteomes" id="UP000588277"/>
    </source>
</evidence>
<proteinExistence type="inferred from homology"/>